<dbReference type="Proteomes" id="UP000885806">
    <property type="component" value="Unassembled WGS sequence"/>
</dbReference>
<gene>
    <name evidence="1" type="ORF">ENK01_04755</name>
</gene>
<comment type="caution">
    <text evidence="1">The sequence shown here is derived from an EMBL/GenBank/DDBJ whole genome shotgun (WGS) entry which is preliminary data.</text>
</comment>
<dbReference type="AlphaFoldDB" id="A0A7V5NXR8"/>
<sequence>MATLSELENEVGRLQIQLSFLHDFTIAQNQFMIEMFKNMYQLLDVNPGQRREIVEGVARVLSKRPTFTDDVGMLNNLGSFVEEFMSDADESSLKKANS</sequence>
<dbReference type="EMBL" id="DROP01000318">
    <property type="protein sequence ID" value="HHI89246.1"/>
    <property type="molecule type" value="Genomic_DNA"/>
</dbReference>
<organism evidence="1">
    <name type="scientific">Hellea balneolensis</name>
    <dbReference type="NCBI Taxonomy" id="287478"/>
    <lineage>
        <taxon>Bacteria</taxon>
        <taxon>Pseudomonadati</taxon>
        <taxon>Pseudomonadota</taxon>
        <taxon>Alphaproteobacteria</taxon>
        <taxon>Maricaulales</taxon>
        <taxon>Robiginitomaculaceae</taxon>
        <taxon>Hellea</taxon>
    </lineage>
</organism>
<reference evidence="1" key="1">
    <citation type="journal article" date="2020" name="mSystems">
        <title>Genome- and Community-Level Interaction Insights into Carbon Utilization and Element Cycling Functions of Hydrothermarchaeota in Hydrothermal Sediment.</title>
        <authorList>
            <person name="Zhou Z."/>
            <person name="Liu Y."/>
            <person name="Xu W."/>
            <person name="Pan J."/>
            <person name="Luo Z.H."/>
            <person name="Li M."/>
        </authorList>
    </citation>
    <scope>NUCLEOTIDE SEQUENCE [LARGE SCALE GENOMIC DNA]</scope>
    <source>
        <strain evidence="1">HyVt-538</strain>
    </source>
</reference>
<accession>A0A7V5NXR8</accession>
<name>A0A7V5NXR8_9PROT</name>
<protein>
    <submittedName>
        <fullName evidence="1">Uncharacterized protein</fullName>
    </submittedName>
</protein>
<evidence type="ECO:0000313" key="1">
    <source>
        <dbReference type="EMBL" id="HHI89246.1"/>
    </source>
</evidence>
<proteinExistence type="predicted"/>